<evidence type="ECO:0000256" key="1">
    <source>
        <dbReference type="ARBA" id="ARBA00004141"/>
    </source>
</evidence>
<gene>
    <name evidence="7" type="ORF">RIB2604_03102140</name>
</gene>
<evidence type="ECO:0000313" key="7">
    <source>
        <dbReference type="EMBL" id="GAT29880.1"/>
    </source>
</evidence>
<dbReference type="VEuPathDB" id="FungiDB:ASPFODRAFT_64069"/>
<dbReference type="GO" id="GO:0016020">
    <property type="term" value="C:membrane"/>
    <property type="evidence" value="ECO:0007669"/>
    <property type="project" value="UniProtKB-SubCell"/>
</dbReference>
<sequence length="132" mass="14872">MAAILAAYFADRNGERSPLLLFHIGCIVAGFFVCLAGSQRWVPGLVYFGVFLAILAMASHFYRTRDSPQYIMGHALELAFGIMGVVAIVITRFAYVRINRQRVDKLVELRPEYSAQELGEMGDKSPTFRYML</sequence>
<dbReference type="AlphaFoldDB" id="A0A146FVY2"/>
<reference evidence="8" key="2">
    <citation type="submission" date="2016-02" db="EMBL/GenBank/DDBJ databases">
        <title>Genome sequencing of Aspergillus luchuensis NBRC 4314.</title>
        <authorList>
            <person name="Yamada O."/>
        </authorList>
    </citation>
    <scope>NUCLEOTIDE SEQUENCE [LARGE SCALE GENOMIC DNA]</scope>
    <source>
        <strain evidence="8">RIB 2604</strain>
    </source>
</reference>
<keyword evidence="4 6" id="KW-1133">Transmembrane helix</keyword>
<feature type="transmembrane region" description="Helical" evidence="6">
    <location>
        <begin position="74"/>
        <end position="95"/>
    </location>
</feature>
<comment type="caution">
    <text evidence="7">The sequence shown here is derived from an EMBL/GenBank/DDBJ whole genome shotgun (WGS) entry which is preliminary data.</text>
</comment>
<keyword evidence="2" id="KW-0813">Transport</keyword>
<keyword evidence="3 6" id="KW-0812">Transmembrane</keyword>
<evidence type="ECO:0000313" key="8">
    <source>
        <dbReference type="Proteomes" id="UP000075230"/>
    </source>
</evidence>
<dbReference type="GO" id="GO:0022857">
    <property type="term" value="F:transmembrane transporter activity"/>
    <property type="evidence" value="ECO:0007669"/>
    <property type="project" value="TreeGrafter"/>
</dbReference>
<keyword evidence="5 6" id="KW-0472">Membrane</keyword>
<comment type="subcellular location">
    <subcellularLocation>
        <location evidence="1">Membrane</location>
        <topology evidence="1">Multi-pass membrane protein</topology>
    </subcellularLocation>
</comment>
<name>A0A146FVY2_ASPKA</name>
<accession>A0A146FVY2</accession>
<evidence type="ECO:0000256" key="4">
    <source>
        <dbReference type="ARBA" id="ARBA00022989"/>
    </source>
</evidence>
<reference evidence="7 8" key="1">
    <citation type="journal article" date="2016" name="DNA Res.">
        <title>Genome sequence of Aspergillus luchuensis NBRC 4314.</title>
        <authorList>
            <person name="Yamada O."/>
            <person name="Machida M."/>
            <person name="Hosoyama A."/>
            <person name="Goto M."/>
            <person name="Takahashi T."/>
            <person name="Futagami T."/>
            <person name="Yamagata Y."/>
            <person name="Takeuchi M."/>
            <person name="Kobayashi T."/>
            <person name="Koike H."/>
            <person name="Abe K."/>
            <person name="Asai K."/>
            <person name="Arita M."/>
            <person name="Fujita N."/>
            <person name="Fukuda K."/>
            <person name="Higa K."/>
            <person name="Horikawa H."/>
            <person name="Ishikawa T."/>
            <person name="Jinno K."/>
            <person name="Kato Y."/>
            <person name="Kirimura K."/>
            <person name="Mizutani O."/>
            <person name="Nakasone K."/>
            <person name="Sano M."/>
            <person name="Shiraishi Y."/>
            <person name="Tsukahara M."/>
            <person name="Gomi K."/>
        </authorList>
    </citation>
    <scope>NUCLEOTIDE SEQUENCE [LARGE SCALE GENOMIC DNA]</scope>
    <source>
        <strain evidence="7 8">RIB 2604</strain>
    </source>
</reference>
<dbReference type="PANTHER" id="PTHR43791:SF18">
    <property type="entry name" value="NICOTINIC ACID TRANSPORTER TNA1, PUTATIVE (AFU_ORTHOLOGUE AFUA_3G03820)-RELATED"/>
    <property type="match status" value="1"/>
</dbReference>
<evidence type="ECO:0000256" key="5">
    <source>
        <dbReference type="ARBA" id="ARBA00023136"/>
    </source>
</evidence>
<dbReference type="EMBL" id="BCWF01000030">
    <property type="protein sequence ID" value="GAT29880.1"/>
    <property type="molecule type" value="Genomic_DNA"/>
</dbReference>
<evidence type="ECO:0000256" key="2">
    <source>
        <dbReference type="ARBA" id="ARBA00022448"/>
    </source>
</evidence>
<proteinExistence type="predicted"/>
<organism evidence="7 8">
    <name type="scientific">Aspergillus kawachii</name>
    <name type="common">White koji mold</name>
    <name type="synonym">Aspergillus awamori var. kawachi</name>
    <dbReference type="NCBI Taxonomy" id="1069201"/>
    <lineage>
        <taxon>Eukaryota</taxon>
        <taxon>Fungi</taxon>
        <taxon>Dikarya</taxon>
        <taxon>Ascomycota</taxon>
        <taxon>Pezizomycotina</taxon>
        <taxon>Eurotiomycetes</taxon>
        <taxon>Eurotiomycetidae</taxon>
        <taxon>Eurotiales</taxon>
        <taxon>Aspergillaceae</taxon>
        <taxon>Aspergillus</taxon>
        <taxon>Aspergillus subgen. Circumdati</taxon>
    </lineage>
</organism>
<feature type="transmembrane region" description="Helical" evidence="6">
    <location>
        <begin position="20"/>
        <end position="38"/>
    </location>
</feature>
<feature type="transmembrane region" description="Helical" evidence="6">
    <location>
        <begin position="45"/>
        <end position="62"/>
    </location>
</feature>
<protein>
    <submittedName>
        <fullName evidence="7">MFS nicotinic acid transporter Tna1</fullName>
    </submittedName>
</protein>
<evidence type="ECO:0000256" key="3">
    <source>
        <dbReference type="ARBA" id="ARBA00022692"/>
    </source>
</evidence>
<evidence type="ECO:0000256" key="6">
    <source>
        <dbReference type="SAM" id="Phobius"/>
    </source>
</evidence>
<dbReference type="PANTHER" id="PTHR43791">
    <property type="entry name" value="PERMEASE-RELATED"/>
    <property type="match status" value="1"/>
</dbReference>
<dbReference type="Proteomes" id="UP000075230">
    <property type="component" value="Unassembled WGS sequence"/>
</dbReference>